<dbReference type="EMBL" id="JAEACU010000001">
    <property type="protein sequence ID" value="KAH7545086.1"/>
    <property type="molecule type" value="Genomic_DNA"/>
</dbReference>
<keyword evidence="6" id="KW-0539">Nucleus</keyword>
<feature type="coiled-coil region" evidence="8">
    <location>
        <begin position="416"/>
        <end position="469"/>
    </location>
</feature>
<dbReference type="PANTHER" id="PTHR46136">
    <property type="entry name" value="TRANSCRIPTION FACTOR GTE8"/>
    <property type="match status" value="1"/>
</dbReference>
<keyword evidence="3 8" id="KW-0175">Coiled coil</keyword>
<dbReference type="InterPro" id="IPR001487">
    <property type="entry name" value="Bromodomain"/>
</dbReference>
<accession>A0A978VZF2</accession>
<dbReference type="SMART" id="SM00297">
    <property type="entry name" value="BROMO"/>
    <property type="match status" value="1"/>
</dbReference>
<evidence type="ECO:0000256" key="3">
    <source>
        <dbReference type="ARBA" id="ARBA00023054"/>
    </source>
</evidence>
<keyword evidence="5" id="KW-0804">Transcription</keyword>
<evidence type="ECO:0000256" key="8">
    <source>
        <dbReference type="SAM" id="Coils"/>
    </source>
</evidence>
<evidence type="ECO:0000259" key="9">
    <source>
        <dbReference type="PROSITE" id="PS50014"/>
    </source>
</evidence>
<evidence type="ECO:0000256" key="6">
    <source>
        <dbReference type="ARBA" id="ARBA00023242"/>
    </source>
</evidence>
<dbReference type="SMR" id="A0A978VZF2"/>
<evidence type="ECO:0000256" key="1">
    <source>
        <dbReference type="ARBA" id="ARBA00004123"/>
    </source>
</evidence>
<evidence type="ECO:0000313" key="11">
    <source>
        <dbReference type="Proteomes" id="UP000813462"/>
    </source>
</evidence>
<dbReference type="Proteomes" id="UP000813462">
    <property type="component" value="Unassembled WGS sequence"/>
</dbReference>
<dbReference type="SUPFAM" id="SSF47370">
    <property type="entry name" value="Bromodomain"/>
    <property type="match status" value="1"/>
</dbReference>
<dbReference type="AlphaFoldDB" id="A0A978VZF2"/>
<dbReference type="PRINTS" id="PR00503">
    <property type="entry name" value="BROMODOMAIN"/>
</dbReference>
<name>A0A978VZF2_ZIZJJ</name>
<dbReference type="PANTHER" id="PTHR46136:SF19">
    <property type="entry name" value="TRANSCRIPTION FACTOR GTE12"/>
    <property type="match status" value="1"/>
</dbReference>
<comment type="caution">
    <text evidence="10">The sequence shown here is derived from an EMBL/GenBank/DDBJ whole genome shotgun (WGS) entry which is preliminary data.</text>
</comment>
<dbReference type="GO" id="GO:0005634">
    <property type="term" value="C:nucleus"/>
    <property type="evidence" value="ECO:0007669"/>
    <property type="project" value="UniProtKB-SubCell"/>
</dbReference>
<dbReference type="PROSITE" id="PS50014">
    <property type="entry name" value="BROMODOMAIN_2"/>
    <property type="match status" value="1"/>
</dbReference>
<evidence type="ECO:0000313" key="10">
    <source>
        <dbReference type="EMBL" id="KAH7545086.1"/>
    </source>
</evidence>
<evidence type="ECO:0000256" key="4">
    <source>
        <dbReference type="ARBA" id="ARBA00023117"/>
    </source>
</evidence>
<dbReference type="InterPro" id="IPR052442">
    <property type="entry name" value="Env_Response_Regulator"/>
</dbReference>
<protein>
    <recommendedName>
        <fullName evidence="9">Bromo domain-containing protein</fullName>
    </recommendedName>
</protein>
<organism evidence="10 11">
    <name type="scientific">Ziziphus jujuba var. spinosa</name>
    <dbReference type="NCBI Taxonomy" id="714518"/>
    <lineage>
        <taxon>Eukaryota</taxon>
        <taxon>Viridiplantae</taxon>
        <taxon>Streptophyta</taxon>
        <taxon>Embryophyta</taxon>
        <taxon>Tracheophyta</taxon>
        <taxon>Spermatophyta</taxon>
        <taxon>Magnoliopsida</taxon>
        <taxon>eudicotyledons</taxon>
        <taxon>Gunneridae</taxon>
        <taxon>Pentapetalae</taxon>
        <taxon>rosids</taxon>
        <taxon>fabids</taxon>
        <taxon>Rosales</taxon>
        <taxon>Rhamnaceae</taxon>
        <taxon>Paliureae</taxon>
        <taxon>Ziziphus</taxon>
    </lineage>
</organism>
<reference evidence="10" key="1">
    <citation type="journal article" date="2021" name="Front. Plant Sci.">
        <title>Chromosome-Scale Genome Assembly for Chinese Sour Jujube and Insights Into Its Genome Evolution and Domestication Signature.</title>
        <authorList>
            <person name="Shen L.-Y."/>
            <person name="Luo H."/>
            <person name="Wang X.-L."/>
            <person name="Wang X.-M."/>
            <person name="Qiu X.-J."/>
            <person name="Liu H."/>
            <person name="Zhou S.-S."/>
            <person name="Jia K.-H."/>
            <person name="Nie S."/>
            <person name="Bao Y.-T."/>
            <person name="Zhang R.-G."/>
            <person name="Yun Q.-Z."/>
            <person name="Chai Y.-H."/>
            <person name="Lu J.-Y."/>
            <person name="Li Y."/>
            <person name="Zhao S.-W."/>
            <person name="Mao J.-F."/>
            <person name="Jia S.-G."/>
            <person name="Mao Y.-M."/>
        </authorList>
    </citation>
    <scope>NUCLEOTIDE SEQUENCE</scope>
    <source>
        <strain evidence="10">AT0</strain>
        <tissue evidence="10">Leaf</tissue>
    </source>
</reference>
<evidence type="ECO:0000256" key="5">
    <source>
        <dbReference type="ARBA" id="ARBA00023163"/>
    </source>
</evidence>
<evidence type="ECO:0000256" key="7">
    <source>
        <dbReference type="PROSITE-ProRule" id="PRU00035"/>
    </source>
</evidence>
<evidence type="ECO:0000256" key="2">
    <source>
        <dbReference type="ARBA" id="ARBA00023015"/>
    </source>
</evidence>
<keyword evidence="2" id="KW-0805">Transcription regulation</keyword>
<dbReference type="Pfam" id="PF00439">
    <property type="entry name" value="Bromodomain"/>
    <property type="match status" value="1"/>
</dbReference>
<dbReference type="OrthoDB" id="21449at2759"/>
<keyword evidence="4 7" id="KW-0103">Bromodomain</keyword>
<dbReference type="InterPro" id="IPR036427">
    <property type="entry name" value="Bromodomain-like_sf"/>
</dbReference>
<feature type="domain" description="Bromo" evidence="9">
    <location>
        <begin position="73"/>
        <end position="145"/>
    </location>
</feature>
<dbReference type="CDD" id="cd05506">
    <property type="entry name" value="Bromo_plant1"/>
    <property type="match status" value="1"/>
</dbReference>
<sequence>MMTTESIVPIRRLKVKLPKKRTEADHGTHFEHQVKTASIKRGATDMIEGHKQKRQKLDRSMTMQCSAILKKLMSHDAAWVFNQPVDPVKLNIPDYFSVISSPMDLGTVKSKLEKNMYSRADEFADDVRLTFSNAMLYNPPSNVVHQMALNLNQIFEMRWKVFEEKSNHECSTVRPRKSSSGSAEEFIGKNQNDRNAFLFRSSSVPKRSIPSEQKIRRCSFNASDDDVEHSKTAKNCKQKSLGRNVKKGTGTGSSHAFCSVNAKRLSSPTADKCITCGAACQCIPSNLSTNVSSSERSSLGRDNHFCRADIVRLDCQAKSTAESHMSKSDQDSDGAVSALDDVNVCTTTQLTTPVTDATCGGEGWNTSLFDVQLSPEKALRAAMLKRRFADTILKAQQKTILDHGDNTDPVKIQQEKKRLERRQREEKARIEAELEAAQAASKRAEIEFKKQLEKEREAARAAIDKMERSVVIEQNFEIQKELEKLSGCSLFHILNSVDVMRSFGRTNLRSPLEQLGLFMKDEYLADEDEDSILNGDGEEGEIF</sequence>
<comment type="subcellular location">
    <subcellularLocation>
        <location evidence="1">Nucleus</location>
    </subcellularLocation>
</comment>
<proteinExistence type="predicted"/>
<dbReference type="Gene3D" id="1.20.920.10">
    <property type="entry name" value="Bromodomain-like"/>
    <property type="match status" value="1"/>
</dbReference>
<gene>
    <name evidence="10" type="ORF">FEM48_Zijuj01G0056000</name>
</gene>
<dbReference type="InterPro" id="IPR037377">
    <property type="entry name" value="GTE_bromo"/>
</dbReference>